<dbReference type="InterPro" id="IPR009057">
    <property type="entry name" value="Homeodomain-like_sf"/>
</dbReference>
<evidence type="ECO:0000313" key="2">
    <source>
        <dbReference type="EMBL" id="SJZ53076.1"/>
    </source>
</evidence>
<evidence type="ECO:0000313" key="3">
    <source>
        <dbReference type="Proteomes" id="UP000189956"/>
    </source>
</evidence>
<gene>
    <name evidence="2" type="ORF">SAMN02745205_01116</name>
</gene>
<dbReference type="Proteomes" id="UP000189956">
    <property type="component" value="Unassembled WGS sequence"/>
</dbReference>
<dbReference type="GO" id="GO:0006313">
    <property type="term" value="P:DNA transposition"/>
    <property type="evidence" value="ECO:0007669"/>
    <property type="project" value="InterPro"/>
</dbReference>
<protein>
    <submittedName>
        <fullName evidence="2">Transposase</fullName>
    </submittedName>
</protein>
<dbReference type="GO" id="GO:0004803">
    <property type="term" value="F:transposase activity"/>
    <property type="evidence" value="ECO:0007669"/>
    <property type="project" value="InterPro"/>
</dbReference>
<dbReference type="RefSeq" id="WP_126464328.1">
    <property type="nucleotide sequence ID" value="NZ_FUWL01000007.1"/>
</dbReference>
<dbReference type="EMBL" id="FUWL01000007">
    <property type="protein sequence ID" value="SJZ53076.1"/>
    <property type="molecule type" value="Genomic_DNA"/>
</dbReference>
<keyword evidence="1" id="KW-0175">Coiled coil</keyword>
<name>A0A1T4LEN2_PORCN</name>
<dbReference type="SUPFAM" id="SSF46689">
    <property type="entry name" value="Homeodomain-like"/>
    <property type="match status" value="1"/>
</dbReference>
<dbReference type="InterPro" id="IPR002514">
    <property type="entry name" value="Transposase_8"/>
</dbReference>
<dbReference type="GO" id="GO:0003677">
    <property type="term" value="F:DNA binding"/>
    <property type="evidence" value="ECO:0007669"/>
    <property type="project" value="InterPro"/>
</dbReference>
<reference evidence="2 3" key="1">
    <citation type="submission" date="2017-02" db="EMBL/GenBank/DDBJ databases">
        <authorList>
            <person name="Peterson S.W."/>
        </authorList>
    </citation>
    <scope>NUCLEOTIDE SEQUENCE [LARGE SCALE GENOMIC DNA]</scope>
    <source>
        <strain evidence="2 3">ATCC 700135</strain>
    </source>
</reference>
<proteinExistence type="predicted"/>
<organism evidence="2 3">
    <name type="scientific">Porphyromonas cangingivalis</name>
    <dbReference type="NCBI Taxonomy" id="36874"/>
    <lineage>
        <taxon>Bacteria</taxon>
        <taxon>Pseudomonadati</taxon>
        <taxon>Bacteroidota</taxon>
        <taxon>Bacteroidia</taxon>
        <taxon>Bacteroidales</taxon>
        <taxon>Porphyromonadaceae</taxon>
        <taxon>Porphyromonas</taxon>
    </lineage>
</organism>
<sequence length="169" mass="19688">MKRDLEEWLEMFRKIDSGRGMKSVSSEHRTDYVLLRQKYYRYKKYGTSGLEYMKGKRFSASEKEAIVLAFTDKGVPLSVLSLTHDVSIKSLRRWIQTVRTGGSLYEIKKRGRRPKETMGRLKKKSPETELEKLKAENLYLKAENALLKKLKVLIEKEKARGSGRESSNH</sequence>
<dbReference type="AlphaFoldDB" id="A0A1T4LEN2"/>
<feature type="coiled-coil region" evidence="1">
    <location>
        <begin position="130"/>
        <end position="160"/>
    </location>
</feature>
<evidence type="ECO:0000256" key="1">
    <source>
        <dbReference type="SAM" id="Coils"/>
    </source>
</evidence>
<dbReference type="Pfam" id="PF01527">
    <property type="entry name" value="HTH_Tnp_1"/>
    <property type="match status" value="1"/>
</dbReference>
<accession>A0A1T4LEN2</accession>